<dbReference type="AlphaFoldDB" id="A0A645AN50"/>
<accession>A0A645AN50</accession>
<keyword evidence="2 4" id="KW-0689">Ribosomal protein</keyword>
<dbReference type="HAMAP" id="MF_00514">
    <property type="entry name" value="Ribosomal_bL35"/>
    <property type="match status" value="1"/>
</dbReference>
<comment type="similarity">
    <text evidence="1">Belongs to the bacterial ribosomal protein bL35 family.</text>
</comment>
<dbReference type="InterPro" id="IPR021137">
    <property type="entry name" value="Ribosomal_bL35-like"/>
</dbReference>
<name>A0A645AN50_9ZZZZ</name>
<dbReference type="PROSITE" id="PS00936">
    <property type="entry name" value="RIBOSOMAL_L35"/>
    <property type="match status" value="1"/>
</dbReference>
<dbReference type="GO" id="GO:0015934">
    <property type="term" value="C:large ribosomal subunit"/>
    <property type="evidence" value="ECO:0007669"/>
    <property type="project" value="TreeGrafter"/>
</dbReference>
<evidence type="ECO:0000256" key="3">
    <source>
        <dbReference type="ARBA" id="ARBA00023274"/>
    </source>
</evidence>
<evidence type="ECO:0000256" key="2">
    <source>
        <dbReference type="ARBA" id="ARBA00022980"/>
    </source>
</evidence>
<reference evidence="4" key="1">
    <citation type="submission" date="2019-08" db="EMBL/GenBank/DDBJ databases">
        <authorList>
            <person name="Kucharzyk K."/>
            <person name="Murdoch R.W."/>
            <person name="Higgins S."/>
            <person name="Loffler F."/>
        </authorList>
    </citation>
    <scope>NUCLEOTIDE SEQUENCE</scope>
</reference>
<dbReference type="SUPFAM" id="SSF143034">
    <property type="entry name" value="L35p-like"/>
    <property type="match status" value="1"/>
</dbReference>
<dbReference type="PANTHER" id="PTHR33343:SF1">
    <property type="entry name" value="LARGE RIBOSOMAL SUBUNIT PROTEIN BL35M"/>
    <property type="match status" value="1"/>
</dbReference>
<dbReference type="InterPro" id="IPR001706">
    <property type="entry name" value="Ribosomal_bL35"/>
</dbReference>
<gene>
    <name evidence="4" type="primary">rpmI_33</name>
    <name evidence="4" type="ORF">SDC9_101388</name>
</gene>
<keyword evidence="3" id="KW-0687">Ribonucleoprotein</keyword>
<dbReference type="InterPro" id="IPR018265">
    <property type="entry name" value="Ribosomal_bL35_CS"/>
</dbReference>
<evidence type="ECO:0000313" key="4">
    <source>
        <dbReference type="EMBL" id="MPM54609.1"/>
    </source>
</evidence>
<dbReference type="Pfam" id="PF01632">
    <property type="entry name" value="Ribosomal_L35p"/>
    <property type="match status" value="1"/>
</dbReference>
<comment type="caution">
    <text evidence="4">The sequence shown here is derived from an EMBL/GenBank/DDBJ whole genome shotgun (WGS) entry which is preliminary data.</text>
</comment>
<proteinExistence type="inferred from homology"/>
<dbReference type="NCBIfam" id="TIGR00001">
    <property type="entry name" value="rpmI_bact"/>
    <property type="match status" value="1"/>
</dbReference>
<dbReference type="PANTHER" id="PTHR33343">
    <property type="entry name" value="54S RIBOSOMAL PROTEIN BL35M"/>
    <property type="match status" value="1"/>
</dbReference>
<dbReference type="FunFam" id="4.10.410.60:FF:000001">
    <property type="entry name" value="50S ribosomal protein L35"/>
    <property type="match status" value="1"/>
</dbReference>
<dbReference type="Gene3D" id="4.10.410.60">
    <property type="match status" value="1"/>
</dbReference>
<dbReference type="EMBL" id="VSSQ01014882">
    <property type="protein sequence ID" value="MPM54609.1"/>
    <property type="molecule type" value="Genomic_DNA"/>
</dbReference>
<dbReference type="GO" id="GO:0003735">
    <property type="term" value="F:structural constituent of ribosome"/>
    <property type="evidence" value="ECO:0007669"/>
    <property type="project" value="InterPro"/>
</dbReference>
<dbReference type="GO" id="GO:0006412">
    <property type="term" value="P:translation"/>
    <property type="evidence" value="ECO:0007669"/>
    <property type="project" value="InterPro"/>
</dbReference>
<dbReference type="PRINTS" id="PR00064">
    <property type="entry name" value="RIBOSOMALL35"/>
</dbReference>
<protein>
    <submittedName>
        <fullName evidence="4">50S ribosomal protein L35</fullName>
    </submittedName>
</protein>
<evidence type="ECO:0000256" key="1">
    <source>
        <dbReference type="ARBA" id="ARBA00006598"/>
    </source>
</evidence>
<sequence>MKKYKLKTRKGAARRFHITATGKIMRRIQNRRHLRRNKSKKAIRAYRVPVEITGRYASKIKKMLGLA</sequence>
<organism evidence="4">
    <name type="scientific">bioreactor metagenome</name>
    <dbReference type="NCBI Taxonomy" id="1076179"/>
    <lineage>
        <taxon>unclassified sequences</taxon>
        <taxon>metagenomes</taxon>
        <taxon>ecological metagenomes</taxon>
    </lineage>
</organism>
<dbReference type="InterPro" id="IPR037229">
    <property type="entry name" value="Ribosomal_bL35_sf"/>
</dbReference>